<comment type="caution">
    <text evidence="1">The sequence shown here is derived from an EMBL/GenBank/DDBJ whole genome shotgun (WGS) entry which is preliminary data.</text>
</comment>
<protein>
    <submittedName>
        <fullName evidence="1">Uncharacterized protein</fullName>
    </submittedName>
</protein>
<organism evidence="1 2">
    <name type="scientific">Zasmidium cellare</name>
    <name type="common">Wine cellar mold</name>
    <name type="synonym">Racodium cellare</name>
    <dbReference type="NCBI Taxonomy" id="395010"/>
    <lineage>
        <taxon>Eukaryota</taxon>
        <taxon>Fungi</taxon>
        <taxon>Dikarya</taxon>
        <taxon>Ascomycota</taxon>
        <taxon>Pezizomycotina</taxon>
        <taxon>Dothideomycetes</taxon>
        <taxon>Dothideomycetidae</taxon>
        <taxon>Mycosphaerellales</taxon>
        <taxon>Mycosphaerellaceae</taxon>
        <taxon>Zasmidium</taxon>
    </lineage>
</organism>
<reference evidence="1 2" key="1">
    <citation type="journal article" date="2023" name="G3 (Bethesda)">
        <title>A chromosome-level genome assembly of Zasmidium syzygii isolated from banana leaves.</title>
        <authorList>
            <person name="van Westerhoven A.C."/>
            <person name="Mehrabi R."/>
            <person name="Talebi R."/>
            <person name="Steentjes M.B.F."/>
            <person name="Corcolon B."/>
            <person name="Chong P.A."/>
            <person name="Kema G.H.J."/>
            <person name="Seidl M.F."/>
        </authorList>
    </citation>
    <scope>NUCLEOTIDE SEQUENCE [LARGE SCALE GENOMIC DNA]</scope>
    <source>
        <strain evidence="1 2">P124</strain>
    </source>
</reference>
<evidence type="ECO:0000313" key="1">
    <source>
        <dbReference type="EMBL" id="KAK4499235.1"/>
    </source>
</evidence>
<dbReference type="EMBL" id="JAXOVC010000007">
    <property type="protein sequence ID" value="KAK4499235.1"/>
    <property type="molecule type" value="Genomic_DNA"/>
</dbReference>
<evidence type="ECO:0000313" key="2">
    <source>
        <dbReference type="Proteomes" id="UP001305779"/>
    </source>
</evidence>
<dbReference type="Proteomes" id="UP001305779">
    <property type="component" value="Unassembled WGS sequence"/>
</dbReference>
<proteinExistence type="predicted"/>
<name>A0ABR0ECJ8_ZASCE</name>
<accession>A0ABR0ECJ8</accession>
<keyword evidence="2" id="KW-1185">Reference proteome</keyword>
<gene>
    <name evidence="1" type="ORF">PRZ48_009748</name>
</gene>
<sequence length="128" mass="14055">MAHILHIVPESGAVEQVGYMSPNRTSFSNRVATERFRDRLGSVTLDVGDGEDPSHFLSDVAAHAKKRLDGRGKDVSEEDPAHTLDQALRFAVSETLGERENKPKAVNATQQFPIFVVQIDRSSPGKIT</sequence>